<dbReference type="Proteomes" id="UP000247476">
    <property type="component" value="Unassembled WGS sequence"/>
</dbReference>
<evidence type="ECO:0000259" key="18">
    <source>
        <dbReference type="Pfam" id="PF01326"/>
    </source>
</evidence>
<dbReference type="InterPro" id="IPR015813">
    <property type="entry name" value="Pyrv/PenolPyrv_kinase-like_dom"/>
</dbReference>
<feature type="active site" description="Tele-phosphohistidine intermediate" evidence="12">
    <location>
        <position position="468"/>
    </location>
</feature>
<dbReference type="Gene3D" id="3.30.470.20">
    <property type="entry name" value="ATP-grasp fold, B domain"/>
    <property type="match status" value="1"/>
</dbReference>
<feature type="binding site" evidence="14">
    <location>
        <position position="799"/>
    </location>
    <ligand>
        <name>Mg(2+)</name>
        <dbReference type="ChEBI" id="CHEBI:18420"/>
    </ligand>
</feature>
<evidence type="ECO:0000256" key="6">
    <source>
        <dbReference type="ARBA" id="ARBA00022723"/>
    </source>
</evidence>
<keyword evidence="15" id="KW-0175">Coiled coil</keyword>
<evidence type="ECO:0000256" key="15">
    <source>
        <dbReference type="SAM" id="Coils"/>
    </source>
</evidence>
<feature type="binding site" evidence="13">
    <location>
        <position position="796"/>
    </location>
    <ligand>
        <name>substrate</name>
    </ligand>
</feature>
<dbReference type="InterPro" id="IPR010121">
    <property type="entry name" value="Pyruvate_phosphate_dikinase"/>
</dbReference>
<evidence type="ECO:0000256" key="1">
    <source>
        <dbReference type="ARBA" id="ARBA00001946"/>
    </source>
</evidence>
<gene>
    <name evidence="20" type="ORF">DLM86_11180</name>
</gene>
<dbReference type="GO" id="GO:0050242">
    <property type="term" value="F:pyruvate, phosphate dikinase activity"/>
    <property type="evidence" value="ECO:0007669"/>
    <property type="project" value="UniProtKB-UniRule"/>
</dbReference>
<dbReference type="InterPro" id="IPR002192">
    <property type="entry name" value="PPDK_AMP/ATP-bd"/>
</dbReference>
<keyword evidence="10 14" id="KW-0460">Magnesium</keyword>
<feature type="domain" description="Pyruvate phosphate dikinase AMP/ATP-binding" evidence="18">
    <location>
        <begin position="318"/>
        <end position="365"/>
    </location>
</feature>
<evidence type="ECO:0000313" key="21">
    <source>
        <dbReference type="Proteomes" id="UP000247476"/>
    </source>
</evidence>
<evidence type="ECO:0000256" key="14">
    <source>
        <dbReference type="PIRSR" id="PIRSR000853-3"/>
    </source>
</evidence>
<dbReference type="InterPro" id="IPR036637">
    <property type="entry name" value="Phosphohistidine_dom_sf"/>
</dbReference>
<dbReference type="SUPFAM" id="SSF56059">
    <property type="entry name" value="Glutathione synthetase ATP-binding domain-like"/>
    <property type="match status" value="1"/>
</dbReference>
<dbReference type="NCBIfam" id="NF004531">
    <property type="entry name" value="PRK05878.1"/>
    <property type="match status" value="1"/>
</dbReference>
<evidence type="ECO:0000256" key="2">
    <source>
        <dbReference type="ARBA" id="ARBA00007837"/>
    </source>
</evidence>
<keyword evidence="6 14" id="KW-0479">Metal-binding</keyword>
<reference evidence="20 21" key="1">
    <citation type="submission" date="2018-05" db="EMBL/GenBank/DDBJ databases">
        <title>Paenibacillus flagellatus sp. nov., isolated from selenium mineral soil.</title>
        <authorList>
            <person name="Dai X."/>
        </authorList>
    </citation>
    <scope>NUCLEOTIDE SEQUENCE [LARGE SCALE GENOMIC DNA]</scope>
    <source>
        <strain evidence="20 21">DXL2</strain>
    </source>
</reference>
<evidence type="ECO:0000256" key="13">
    <source>
        <dbReference type="PIRSR" id="PIRSR000853-2"/>
    </source>
</evidence>
<keyword evidence="9" id="KW-0067">ATP-binding</keyword>
<dbReference type="EMBL" id="QJVJ01000004">
    <property type="protein sequence ID" value="PYI55087.1"/>
    <property type="molecule type" value="Genomic_DNA"/>
</dbReference>
<dbReference type="InterPro" id="IPR000121">
    <property type="entry name" value="PEP_util_C"/>
</dbReference>
<feature type="domain" description="PEP-utilising enzyme mobile" evidence="17">
    <location>
        <begin position="436"/>
        <end position="516"/>
    </location>
</feature>
<evidence type="ECO:0000256" key="9">
    <source>
        <dbReference type="ARBA" id="ARBA00022840"/>
    </source>
</evidence>
<dbReference type="Gene3D" id="1.20.80.30">
    <property type="match status" value="1"/>
</dbReference>
<dbReference type="Pfam" id="PF01326">
    <property type="entry name" value="PPDK_N"/>
    <property type="match status" value="3"/>
</dbReference>
<evidence type="ECO:0000256" key="5">
    <source>
        <dbReference type="ARBA" id="ARBA00022679"/>
    </source>
</evidence>
<dbReference type="InterPro" id="IPR040442">
    <property type="entry name" value="Pyrv_kinase-like_dom_sf"/>
</dbReference>
<dbReference type="PROSITE" id="PS00370">
    <property type="entry name" value="PEP_ENZYMES_PHOS_SITE"/>
    <property type="match status" value="1"/>
</dbReference>
<feature type="domain" description="PEP-utilising enzyme C-terminal" evidence="19">
    <location>
        <begin position="537"/>
        <end position="900"/>
    </location>
</feature>
<evidence type="ECO:0000259" key="17">
    <source>
        <dbReference type="Pfam" id="PF00391"/>
    </source>
</evidence>
<feature type="coiled-coil region" evidence="15">
    <location>
        <begin position="306"/>
        <end position="337"/>
    </location>
</feature>
<evidence type="ECO:0000256" key="16">
    <source>
        <dbReference type="SAM" id="MobiDB-lite"/>
    </source>
</evidence>
<dbReference type="Gene3D" id="3.20.20.60">
    <property type="entry name" value="Phosphoenolpyruvate-binding domains"/>
    <property type="match status" value="1"/>
</dbReference>
<dbReference type="InterPro" id="IPR018274">
    <property type="entry name" value="PEP_util_AS"/>
</dbReference>
<evidence type="ECO:0000256" key="3">
    <source>
        <dbReference type="ARBA" id="ARBA00011994"/>
    </source>
</evidence>
<feature type="compositionally biased region" description="Low complexity" evidence="16">
    <location>
        <begin position="921"/>
        <end position="932"/>
    </location>
</feature>
<dbReference type="InterPro" id="IPR013815">
    <property type="entry name" value="ATP_grasp_subdomain_1"/>
</dbReference>
<comment type="caution">
    <text evidence="20">The sequence shown here is derived from an EMBL/GenBank/DDBJ whole genome shotgun (WGS) entry which is preliminary data.</text>
</comment>
<dbReference type="AlphaFoldDB" id="A0A2V5KTK3"/>
<evidence type="ECO:0000256" key="11">
    <source>
        <dbReference type="PIRNR" id="PIRNR000853"/>
    </source>
</evidence>
<evidence type="ECO:0000256" key="4">
    <source>
        <dbReference type="ARBA" id="ARBA00020138"/>
    </source>
</evidence>
<feature type="binding site" evidence="13">
    <location>
        <position position="775"/>
    </location>
    <ligand>
        <name>substrate</name>
    </ligand>
</feature>
<name>A0A2V5KTK3_9BACL</name>
<keyword evidence="21" id="KW-1185">Reference proteome</keyword>
<feature type="domain" description="Pyruvate phosphate dikinase AMP/ATP-binding" evidence="18">
    <location>
        <begin position="74"/>
        <end position="303"/>
    </location>
</feature>
<dbReference type="Pfam" id="PF00391">
    <property type="entry name" value="PEP-utilizers"/>
    <property type="match status" value="1"/>
</dbReference>
<evidence type="ECO:0000313" key="20">
    <source>
        <dbReference type="EMBL" id="PYI55087.1"/>
    </source>
</evidence>
<feature type="region of interest" description="Disordered" evidence="16">
    <location>
        <begin position="903"/>
        <end position="932"/>
    </location>
</feature>
<feature type="active site" description="Proton donor" evidence="12">
    <location>
        <position position="862"/>
    </location>
</feature>
<evidence type="ECO:0000256" key="10">
    <source>
        <dbReference type="ARBA" id="ARBA00022842"/>
    </source>
</evidence>
<feature type="binding site" evidence="13">
    <location>
        <position position="797"/>
    </location>
    <ligand>
        <name>substrate</name>
    </ligand>
</feature>
<evidence type="ECO:0000259" key="19">
    <source>
        <dbReference type="Pfam" id="PF02896"/>
    </source>
</evidence>
<dbReference type="RefSeq" id="WP_110840082.1">
    <property type="nucleotide sequence ID" value="NZ_QJVJ01000004.1"/>
</dbReference>
<keyword evidence="5" id="KW-0808">Transferase</keyword>
<protein>
    <recommendedName>
        <fullName evidence="4 11">Pyruvate, phosphate dikinase</fullName>
        <ecNumber evidence="3 11">2.7.9.1</ecNumber>
    </recommendedName>
</protein>
<dbReference type="SUPFAM" id="SSF51621">
    <property type="entry name" value="Phosphoenolpyruvate/pyruvate domain"/>
    <property type="match status" value="1"/>
</dbReference>
<feature type="binding site" evidence="14">
    <location>
        <position position="775"/>
    </location>
    <ligand>
        <name>Mg(2+)</name>
        <dbReference type="ChEBI" id="CHEBI:18420"/>
    </ligand>
</feature>
<keyword evidence="20" id="KW-0670">Pyruvate</keyword>
<dbReference type="EC" id="2.7.9.1" evidence="3 11"/>
<dbReference type="PIRSF" id="PIRSF000853">
    <property type="entry name" value="PPDK"/>
    <property type="match status" value="1"/>
</dbReference>
<dbReference type="NCBIfam" id="TIGR01828">
    <property type="entry name" value="pyru_phos_dikin"/>
    <property type="match status" value="1"/>
</dbReference>
<feature type="binding site" evidence="13">
    <location>
        <position position="798"/>
    </location>
    <ligand>
        <name>substrate</name>
    </ligand>
</feature>
<feature type="binding site" evidence="13">
    <location>
        <position position="630"/>
    </location>
    <ligand>
        <name>substrate</name>
    </ligand>
</feature>
<dbReference type="OrthoDB" id="9765468at2"/>
<keyword evidence="7" id="KW-0547">Nucleotide-binding</keyword>
<dbReference type="SUPFAM" id="SSF52009">
    <property type="entry name" value="Phosphohistidine domain"/>
    <property type="match status" value="1"/>
</dbReference>
<dbReference type="InterPro" id="IPR023151">
    <property type="entry name" value="PEP_util_CS"/>
</dbReference>
<keyword evidence="8 20" id="KW-0418">Kinase</keyword>
<dbReference type="Gene3D" id="1.10.189.10">
    <property type="entry name" value="Pyruvate Phosphate Dikinase, domain 2"/>
    <property type="match status" value="1"/>
</dbReference>
<dbReference type="Gene3D" id="3.50.30.10">
    <property type="entry name" value="Phosphohistidine domain"/>
    <property type="match status" value="1"/>
</dbReference>
<evidence type="ECO:0000256" key="12">
    <source>
        <dbReference type="PIRSR" id="PIRSR000853-1"/>
    </source>
</evidence>
<dbReference type="PROSITE" id="PS00742">
    <property type="entry name" value="PEP_ENZYMES_2"/>
    <property type="match status" value="1"/>
</dbReference>
<comment type="similarity">
    <text evidence="2 11">Belongs to the PEP-utilizing enzyme family.</text>
</comment>
<dbReference type="GO" id="GO:0005524">
    <property type="term" value="F:ATP binding"/>
    <property type="evidence" value="ECO:0007669"/>
    <property type="project" value="UniProtKB-UniRule"/>
</dbReference>
<proteinExistence type="inferred from homology"/>
<feature type="binding site" evidence="13">
    <location>
        <position position="574"/>
    </location>
    <ligand>
        <name>substrate</name>
    </ligand>
</feature>
<dbReference type="PANTHER" id="PTHR22931">
    <property type="entry name" value="PHOSPHOENOLPYRUVATE DIKINASE-RELATED"/>
    <property type="match status" value="1"/>
</dbReference>
<dbReference type="PANTHER" id="PTHR22931:SF9">
    <property type="entry name" value="PYRUVATE, PHOSPHATE DIKINASE 1, CHLOROPLASTIC"/>
    <property type="match status" value="1"/>
</dbReference>
<comment type="catalytic activity">
    <reaction evidence="11">
        <text>pyruvate + phosphate + ATP = phosphoenolpyruvate + AMP + diphosphate + H(+)</text>
        <dbReference type="Rhea" id="RHEA:10756"/>
        <dbReference type="ChEBI" id="CHEBI:15361"/>
        <dbReference type="ChEBI" id="CHEBI:15378"/>
        <dbReference type="ChEBI" id="CHEBI:30616"/>
        <dbReference type="ChEBI" id="CHEBI:33019"/>
        <dbReference type="ChEBI" id="CHEBI:43474"/>
        <dbReference type="ChEBI" id="CHEBI:58702"/>
        <dbReference type="ChEBI" id="CHEBI:456215"/>
        <dbReference type="EC" id="2.7.9.1"/>
    </reaction>
</comment>
<evidence type="ECO:0000256" key="8">
    <source>
        <dbReference type="ARBA" id="ARBA00022777"/>
    </source>
</evidence>
<feature type="binding site" evidence="13">
    <location>
        <position position="799"/>
    </location>
    <ligand>
        <name>substrate</name>
    </ligand>
</feature>
<organism evidence="20 21">
    <name type="scientific">Paenibacillus flagellatus</name>
    <dbReference type="NCBI Taxonomy" id="2211139"/>
    <lineage>
        <taxon>Bacteria</taxon>
        <taxon>Bacillati</taxon>
        <taxon>Bacillota</taxon>
        <taxon>Bacilli</taxon>
        <taxon>Bacillales</taxon>
        <taxon>Paenibacillaceae</taxon>
        <taxon>Paenibacillus</taxon>
    </lineage>
</organism>
<dbReference type="Pfam" id="PF02896">
    <property type="entry name" value="PEP-utilizers_C"/>
    <property type="match status" value="1"/>
</dbReference>
<sequence>MDNGSGNHRGSISGNDNGQWILPFESGHAGMKELLGGKGANLAEMTKAGLPVPPGFTITTQACRAYYEAGGRLPDGLMGETAKAIEELARKQGKTFGDPAAPLLVSVRSGSVHSMPGMMDTILNVGLNDETVRGFAESTGDARFAYDCYRRLIQMFGNVVFGIEPIRFERLLHETKEKHGAANDRDVPAEGWIELAARYKELIASKGGKPFPQRPDEQIELAVEAVFRSWNNPRAIVYRKVNRIPDHQGTAVNVQAMVFGNKGDDCGTGVVFTRNPSTGEKKLFGEYLTNAQGEDVVAGVRTPLPIAELERDMPDVYDELRRTAEKLERHYRDMQDIEFTVEHGRLYLLQTRTGKRSAQAAMKISVDLVDEGLLTREEAVARIETGHLDQLLHPAIPADAKLDVLATGLPASPGAATGEAVFDADTAEERARAGRRVILVRAETTPEDIHGVLAAEGVLTSRGGMTSHAAVVARGMGKPCVCGCEEARIDAEARELRVGGAVIREGDAVSIDGSTGRVIRGEVPLRAGELSPELARLLGWADGIRELRVAANADNPADAAKAREFGAEGIGLCRTEHMFLAPDRLPAVREMILAETREERERALAKLLPMQQGDFDGMFRAMDGLPVTIRLLDPPLHEFLPNADELRQRAAELSDAIARSADEAQAEPLRGDLAELETMLRKVRSLHEANPMLGQRGCRLGVLFPEIYDMQTEAVFRAALDCMRDGVVVLPEVMVPLVGHVNELRFLRERIDRTAERVLGADAAKCRYKVGTMIEVPRAALTAAQIAECADFFSFGTNDLTQMTYGCSRDDAEGKFLTHYVDQKLLPANPFQTLDRDGVGRLIEWALRDGKPVRPDLKAGVCGEHGGDPQSIAFCHAIGLDYVSCSPYRIPLARIAAAQARLAHGPSPKPKAGADADTDARPLAAAAGSSVS</sequence>
<evidence type="ECO:0000256" key="7">
    <source>
        <dbReference type="ARBA" id="ARBA00022741"/>
    </source>
</evidence>
<dbReference type="Gene3D" id="3.30.1490.20">
    <property type="entry name" value="ATP-grasp fold, A domain"/>
    <property type="match status" value="1"/>
</dbReference>
<feature type="domain" description="Pyruvate phosphate dikinase AMP/ATP-binding" evidence="18">
    <location>
        <begin position="33"/>
        <end position="71"/>
    </location>
</feature>
<comment type="cofactor">
    <cofactor evidence="1 11 14">
        <name>Mg(2+)</name>
        <dbReference type="ChEBI" id="CHEBI:18420"/>
    </cofactor>
</comment>
<dbReference type="GO" id="GO:0046872">
    <property type="term" value="F:metal ion binding"/>
    <property type="evidence" value="ECO:0007669"/>
    <property type="project" value="UniProtKB-UniRule"/>
</dbReference>
<dbReference type="GO" id="GO:0016301">
    <property type="term" value="F:kinase activity"/>
    <property type="evidence" value="ECO:0007669"/>
    <property type="project" value="UniProtKB-UniRule"/>
</dbReference>
<accession>A0A2V5KTK3</accession>
<dbReference type="InterPro" id="IPR008279">
    <property type="entry name" value="PEP-util_enz_mobile_dom"/>
</dbReference>